<protein>
    <submittedName>
        <fullName evidence="1">DUF3422 domain-containing protein</fullName>
    </submittedName>
</protein>
<sequence length="85" mass="8915">MTRELQKQAVLQTVNRRADIQLRLQSTVEGLSVAAVTYYIVGQVAYGAKSAAAWASRSMPTSPLASASLSLPSSLRAACAAFIGS</sequence>
<dbReference type="Proteomes" id="UP001198862">
    <property type="component" value="Unassembled WGS sequence"/>
</dbReference>
<accession>A0ABS8KTX2</accession>
<name>A0ABS8KTX2_9HYPH</name>
<evidence type="ECO:0000313" key="2">
    <source>
        <dbReference type="Proteomes" id="UP001198862"/>
    </source>
</evidence>
<organism evidence="1 2">
    <name type="scientific">Reyranella aquatilis</name>
    <dbReference type="NCBI Taxonomy" id="2035356"/>
    <lineage>
        <taxon>Bacteria</taxon>
        <taxon>Pseudomonadati</taxon>
        <taxon>Pseudomonadota</taxon>
        <taxon>Alphaproteobacteria</taxon>
        <taxon>Hyphomicrobiales</taxon>
        <taxon>Reyranellaceae</taxon>
        <taxon>Reyranella</taxon>
    </lineage>
</organism>
<dbReference type="InterPro" id="IPR021830">
    <property type="entry name" value="DUF3422"/>
</dbReference>
<evidence type="ECO:0000313" key="1">
    <source>
        <dbReference type="EMBL" id="MCC8429533.1"/>
    </source>
</evidence>
<gene>
    <name evidence="1" type="ORF">LJ725_11190</name>
</gene>
<reference evidence="1 2" key="1">
    <citation type="submission" date="2021-11" db="EMBL/GenBank/DDBJ databases">
        <authorList>
            <person name="Lee D.-H."/>
            <person name="Kim S.-B."/>
        </authorList>
    </citation>
    <scope>NUCLEOTIDE SEQUENCE [LARGE SCALE GENOMIC DNA]</scope>
    <source>
        <strain evidence="1 2">KCTC 52223</strain>
    </source>
</reference>
<keyword evidence="2" id="KW-1185">Reference proteome</keyword>
<proteinExistence type="predicted"/>
<comment type="caution">
    <text evidence="1">The sequence shown here is derived from an EMBL/GenBank/DDBJ whole genome shotgun (WGS) entry which is preliminary data.</text>
</comment>
<dbReference type="Pfam" id="PF11902">
    <property type="entry name" value="DUF3422"/>
    <property type="match status" value="1"/>
</dbReference>
<dbReference type="EMBL" id="JAJISD010000004">
    <property type="protein sequence ID" value="MCC8429533.1"/>
    <property type="molecule type" value="Genomic_DNA"/>
</dbReference>